<dbReference type="InterPro" id="IPR000196">
    <property type="entry name" value="Ribosomal_eL19_dom"/>
</dbReference>
<sequence length="171" mass="19840">MRKLASIKRLAKNLLVCGEGKLWIDPNENEKVMAASTYHQVRELIQEGIIVKREDKINSLAKARARALAKSKGRHMGYGSRKGTKNARLSSKVIWMKTIRSMREELKEMKLKGELTSDEYRQYKQQAKGNMFKLNKNNMIEHIYKKKAEAERMAELQRQASALNMSREQTK</sequence>
<dbReference type="GO" id="GO:0003723">
    <property type="term" value="F:RNA binding"/>
    <property type="evidence" value="ECO:0007669"/>
    <property type="project" value="InterPro"/>
</dbReference>
<dbReference type="SUPFAM" id="SSF48140">
    <property type="entry name" value="Ribosomal protein L19 (L19e)"/>
    <property type="match status" value="1"/>
</dbReference>
<evidence type="ECO:0000256" key="4">
    <source>
        <dbReference type="ARBA" id="ARBA00035217"/>
    </source>
</evidence>
<protein>
    <recommendedName>
        <fullName evidence="4">Large ribosomal subunit protein eL19</fullName>
    </recommendedName>
    <alternativeName>
        <fullName evidence="5">60S ribosomal protein L19</fullName>
    </alternativeName>
</protein>
<keyword evidence="2" id="KW-0689">Ribosomal protein</keyword>
<name>A0A7R9KHN8_9ACAR</name>
<evidence type="ECO:0000256" key="3">
    <source>
        <dbReference type="ARBA" id="ARBA00023274"/>
    </source>
</evidence>
<dbReference type="InterPro" id="IPR035970">
    <property type="entry name" value="60S_ribosomal_eL19_sf"/>
</dbReference>
<dbReference type="Pfam" id="PF25476">
    <property type="entry name" value="Ribosomal_L19e_C"/>
    <property type="match status" value="1"/>
</dbReference>
<feature type="domain" description="Large ribosomal subunit protein eL19" evidence="6">
    <location>
        <begin position="3"/>
        <end position="147"/>
    </location>
</feature>
<reference evidence="7" key="1">
    <citation type="submission" date="2020-11" db="EMBL/GenBank/DDBJ databases">
        <authorList>
            <person name="Tran Van P."/>
        </authorList>
    </citation>
    <scope>NUCLEOTIDE SEQUENCE</scope>
</reference>
<dbReference type="InterPro" id="IPR039547">
    <property type="entry name" value="Ribosomal_eL19"/>
</dbReference>
<organism evidence="7">
    <name type="scientific">Medioppia subpectinata</name>
    <dbReference type="NCBI Taxonomy" id="1979941"/>
    <lineage>
        <taxon>Eukaryota</taxon>
        <taxon>Metazoa</taxon>
        <taxon>Ecdysozoa</taxon>
        <taxon>Arthropoda</taxon>
        <taxon>Chelicerata</taxon>
        <taxon>Arachnida</taxon>
        <taxon>Acari</taxon>
        <taxon>Acariformes</taxon>
        <taxon>Sarcoptiformes</taxon>
        <taxon>Oribatida</taxon>
        <taxon>Brachypylina</taxon>
        <taxon>Oppioidea</taxon>
        <taxon>Oppiidae</taxon>
        <taxon>Medioppia</taxon>
    </lineage>
</organism>
<evidence type="ECO:0000256" key="2">
    <source>
        <dbReference type="ARBA" id="ARBA00022980"/>
    </source>
</evidence>
<dbReference type="Gene3D" id="1.10.1200.240">
    <property type="match status" value="1"/>
</dbReference>
<dbReference type="PANTHER" id="PTHR10722">
    <property type="entry name" value="60S RIBOSOMAL PROTEIN L19"/>
    <property type="match status" value="1"/>
</dbReference>
<evidence type="ECO:0000256" key="5">
    <source>
        <dbReference type="ARBA" id="ARBA00035324"/>
    </source>
</evidence>
<comment type="similarity">
    <text evidence="1">Belongs to the eukaryotic ribosomal protein eL19 family.</text>
</comment>
<dbReference type="InterPro" id="IPR057260">
    <property type="entry name" value="Ribosomal_L19e_C"/>
</dbReference>
<dbReference type="GO" id="GO:0006412">
    <property type="term" value="P:translation"/>
    <property type="evidence" value="ECO:0007669"/>
    <property type="project" value="InterPro"/>
</dbReference>
<accession>A0A7R9KHN8</accession>
<evidence type="ECO:0000313" key="7">
    <source>
        <dbReference type="EMBL" id="CAD7623381.1"/>
    </source>
</evidence>
<evidence type="ECO:0000259" key="6">
    <source>
        <dbReference type="SMART" id="SM01416"/>
    </source>
</evidence>
<gene>
    <name evidence="7" type="ORF">OSB1V03_LOCUS3837</name>
</gene>
<dbReference type="AlphaFoldDB" id="A0A7R9KHN8"/>
<dbReference type="GO" id="GO:0003735">
    <property type="term" value="F:structural constituent of ribosome"/>
    <property type="evidence" value="ECO:0007669"/>
    <property type="project" value="InterPro"/>
</dbReference>
<keyword evidence="8" id="KW-1185">Reference proteome</keyword>
<dbReference type="GO" id="GO:0022625">
    <property type="term" value="C:cytosolic large ribosomal subunit"/>
    <property type="evidence" value="ECO:0007669"/>
    <property type="project" value="InterPro"/>
</dbReference>
<dbReference type="EMBL" id="OC856213">
    <property type="protein sequence ID" value="CAD7623381.1"/>
    <property type="molecule type" value="Genomic_DNA"/>
</dbReference>
<evidence type="ECO:0000313" key="8">
    <source>
        <dbReference type="Proteomes" id="UP000759131"/>
    </source>
</evidence>
<dbReference type="SMART" id="SM01416">
    <property type="entry name" value="Ribosomal_L19e"/>
    <property type="match status" value="1"/>
</dbReference>
<dbReference type="OrthoDB" id="5407653at2759"/>
<evidence type="ECO:0000256" key="1">
    <source>
        <dbReference type="ARBA" id="ARBA00011082"/>
    </source>
</evidence>
<dbReference type="Proteomes" id="UP000759131">
    <property type="component" value="Unassembled WGS sequence"/>
</dbReference>
<dbReference type="Gene3D" id="1.10.1650.10">
    <property type="match status" value="1"/>
</dbReference>
<dbReference type="Pfam" id="PF01280">
    <property type="entry name" value="Ribosomal_L19e"/>
    <property type="match status" value="1"/>
</dbReference>
<dbReference type="FunFam" id="1.10.1650.10:FF:000001">
    <property type="entry name" value="Ribosomal protein L19"/>
    <property type="match status" value="1"/>
</dbReference>
<dbReference type="InterPro" id="IPR057259">
    <property type="entry name" value="Ribosomal_L19e"/>
</dbReference>
<proteinExistence type="inferred from homology"/>
<dbReference type="EMBL" id="CAJPIZ010001638">
    <property type="protein sequence ID" value="CAG2103811.1"/>
    <property type="molecule type" value="Genomic_DNA"/>
</dbReference>
<keyword evidence="3" id="KW-0687">Ribonucleoprotein</keyword>
<dbReference type="InterPro" id="IPR015972">
    <property type="entry name" value="Ribosomal_eL19_dom1"/>
</dbReference>